<gene>
    <name evidence="2" type="ORF">SBOR_3607</name>
</gene>
<dbReference type="AlphaFoldDB" id="W9CN07"/>
<dbReference type="OrthoDB" id="3431248at2759"/>
<dbReference type="EMBL" id="AYSA01000157">
    <property type="protein sequence ID" value="ESZ96034.1"/>
    <property type="molecule type" value="Genomic_DNA"/>
</dbReference>
<dbReference type="Proteomes" id="UP000019487">
    <property type="component" value="Unassembled WGS sequence"/>
</dbReference>
<name>W9CN07_SCLBF</name>
<sequence>MDQSPQYIRCHGNGSKLAVDWNKSVTQTNRTKKSLLASHNSRDKGLGALKIDLAAGLSDIRTKVESEHKEFFEMVAQEQVFKMQPTQEFAYNKMRGKGLGTQPVFPPPQAPLGDNEDYRLSGDVEDNLQSGVKYYKIAPESEFTSSSAPDKLAEGINRMNIEERPRCEVILDLKGDEGETNNHYKGKQVWGNFGYLYVNGTWVDPDSEKDLAQAFRGYPALLPEELEGARAKDKRIMSPAQMEEIYKFFNDYVSDDEGDPRDNRLSPEEFQKMTRGAASEGKGDTWARAIVAPQEKYTERPREPRNPKIQYGHDNLLPPQIDKDTGSYYSGYGGDNSDTASLLLSAAGVDILRRPEHFNRMDPQTDMNILAEAYGSPNAFKDDSGWSDTTTLPVFSMKAAAKAITGDIPGLTDIERESYLAEMTLRGEAHFQHSQWMAQNRDELKSEKMIAFNGLAACMKELYFIKKWLDENPTKANAETRHLVYSIDLDTPFRRAEHTMISKEDSASMTAADPSLQGLSYEDRTYMRLIEDIYHGTNNLTLHLQNQVMVWSTTKAEVETKIGEYYFLRERIMAASGMTNDFIASLTPMSAPRTPRINF</sequence>
<comment type="caution">
    <text evidence="2">The sequence shown here is derived from an EMBL/GenBank/DDBJ whole genome shotgun (WGS) entry which is preliminary data.</text>
</comment>
<keyword evidence="3" id="KW-1185">Reference proteome</keyword>
<evidence type="ECO:0000256" key="1">
    <source>
        <dbReference type="SAM" id="MobiDB-lite"/>
    </source>
</evidence>
<protein>
    <submittedName>
        <fullName evidence="2">Uncharacterized protein</fullName>
    </submittedName>
</protein>
<proteinExistence type="predicted"/>
<reference evidence="2 3" key="1">
    <citation type="journal article" date="2014" name="Genome Announc.">
        <title>Draft genome sequence of Sclerotinia borealis, a psychrophilic plant pathogenic fungus.</title>
        <authorList>
            <person name="Mardanov A.V."/>
            <person name="Beletsky A.V."/>
            <person name="Kadnikov V.V."/>
            <person name="Ignatov A.N."/>
            <person name="Ravin N.V."/>
        </authorList>
    </citation>
    <scope>NUCLEOTIDE SEQUENCE [LARGE SCALE GENOMIC DNA]</scope>
    <source>
        <strain evidence="3">F-4157</strain>
    </source>
</reference>
<evidence type="ECO:0000313" key="3">
    <source>
        <dbReference type="Proteomes" id="UP000019487"/>
    </source>
</evidence>
<dbReference type="HOGENOM" id="CLU_487582_0_0_1"/>
<feature type="compositionally biased region" description="Basic and acidic residues" evidence="1">
    <location>
        <begin position="296"/>
        <end position="306"/>
    </location>
</feature>
<accession>W9CN07</accession>
<organism evidence="2 3">
    <name type="scientific">Sclerotinia borealis (strain F-4128)</name>
    <dbReference type="NCBI Taxonomy" id="1432307"/>
    <lineage>
        <taxon>Eukaryota</taxon>
        <taxon>Fungi</taxon>
        <taxon>Dikarya</taxon>
        <taxon>Ascomycota</taxon>
        <taxon>Pezizomycotina</taxon>
        <taxon>Leotiomycetes</taxon>
        <taxon>Helotiales</taxon>
        <taxon>Sclerotiniaceae</taxon>
        <taxon>Sclerotinia</taxon>
    </lineage>
</organism>
<feature type="region of interest" description="Disordered" evidence="1">
    <location>
        <begin position="296"/>
        <end position="317"/>
    </location>
</feature>
<evidence type="ECO:0000313" key="2">
    <source>
        <dbReference type="EMBL" id="ESZ96034.1"/>
    </source>
</evidence>